<keyword evidence="6" id="KW-1185">Reference proteome</keyword>
<evidence type="ECO:0000313" key="6">
    <source>
        <dbReference type="Proteomes" id="UP000028730"/>
    </source>
</evidence>
<dbReference type="eggNOG" id="COG1653">
    <property type="taxonomic scope" value="Bacteria"/>
</dbReference>
<name>A0A086BNK6_9BIFI</name>
<evidence type="ECO:0000256" key="3">
    <source>
        <dbReference type="ARBA" id="ARBA00022729"/>
    </source>
</evidence>
<evidence type="ECO:0000313" key="5">
    <source>
        <dbReference type="EMBL" id="KFF30520.1"/>
    </source>
</evidence>
<reference evidence="5 6" key="1">
    <citation type="journal article" date="2014" name="Appl. Environ. Microbiol.">
        <title>Genomic encyclopedia of type strains of the genus Bifidobacterium.</title>
        <authorList>
            <person name="Milani C."/>
            <person name="Lugli G.A."/>
            <person name="Duranti S."/>
            <person name="Turroni F."/>
            <person name="Bottacini F."/>
            <person name="Mangifesta M."/>
            <person name="Sanchez B."/>
            <person name="Viappiani A."/>
            <person name="Mancabelli L."/>
            <person name="Taminiau B."/>
            <person name="Delcenserie V."/>
            <person name="Barrangou R."/>
            <person name="Margolles A."/>
            <person name="van Sinderen D."/>
            <person name="Ventura M."/>
        </authorList>
    </citation>
    <scope>NUCLEOTIDE SEQUENCE [LARGE SCALE GENOMIC DNA]</scope>
    <source>
        <strain evidence="5 6">DSM 19703</strain>
    </source>
</reference>
<dbReference type="GO" id="GO:1901982">
    <property type="term" value="F:maltose binding"/>
    <property type="evidence" value="ECO:0007669"/>
    <property type="project" value="TreeGrafter"/>
</dbReference>
<dbReference type="GO" id="GO:0055052">
    <property type="term" value="C:ATP-binding cassette (ABC) transporter complex, substrate-binding subunit-containing"/>
    <property type="evidence" value="ECO:0007669"/>
    <property type="project" value="TreeGrafter"/>
</dbReference>
<dbReference type="OrthoDB" id="358201at2"/>
<dbReference type="InterPro" id="IPR006059">
    <property type="entry name" value="SBP"/>
</dbReference>
<dbReference type="Gene3D" id="3.40.190.10">
    <property type="entry name" value="Periplasmic binding protein-like II"/>
    <property type="match status" value="2"/>
</dbReference>
<keyword evidence="2" id="KW-0813">Transport</keyword>
<feature type="chain" id="PRO_5038632509" evidence="4">
    <location>
        <begin position="20"/>
        <end position="429"/>
    </location>
</feature>
<comment type="similarity">
    <text evidence="1">Belongs to the bacterial solute-binding protein 1 family.</text>
</comment>
<organism evidence="5 6">
    <name type="scientific">Bifidobacterium bombi DSM 19703</name>
    <dbReference type="NCBI Taxonomy" id="1341695"/>
    <lineage>
        <taxon>Bacteria</taxon>
        <taxon>Bacillati</taxon>
        <taxon>Actinomycetota</taxon>
        <taxon>Actinomycetes</taxon>
        <taxon>Bifidobacteriales</taxon>
        <taxon>Bifidobacteriaceae</taxon>
        <taxon>Bifidobacterium</taxon>
    </lineage>
</organism>
<dbReference type="AlphaFoldDB" id="A0A086BNK6"/>
<dbReference type="EMBL" id="ATLK01000002">
    <property type="protein sequence ID" value="KFF30520.1"/>
    <property type="molecule type" value="Genomic_DNA"/>
</dbReference>
<dbReference type="Proteomes" id="UP000028730">
    <property type="component" value="Unassembled WGS sequence"/>
</dbReference>
<comment type="caution">
    <text evidence="5">The sequence shown here is derived from an EMBL/GenBank/DDBJ whole genome shotgun (WGS) entry which is preliminary data.</text>
</comment>
<dbReference type="SUPFAM" id="SSF53850">
    <property type="entry name" value="Periplasmic binding protein-like II"/>
    <property type="match status" value="1"/>
</dbReference>
<dbReference type="GO" id="GO:0042956">
    <property type="term" value="P:maltodextrin transmembrane transport"/>
    <property type="evidence" value="ECO:0007669"/>
    <property type="project" value="TreeGrafter"/>
</dbReference>
<dbReference type="PROSITE" id="PS51257">
    <property type="entry name" value="PROKAR_LIPOPROTEIN"/>
    <property type="match status" value="1"/>
</dbReference>
<evidence type="ECO:0000256" key="4">
    <source>
        <dbReference type="SAM" id="SignalP"/>
    </source>
</evidence>
<dbReference type="RefSeq" id="WP_044087633.1">
    <property type="nucleotide sequence ID" value="NZ_ATLK01000002.1"/>
</dbReference>
<evidence type="ECO:0000256" key="2">
    <source>
        <dbReference type="ARBA" id="ARBA00022448"/>
    </source>
</evidence>
<evidence type="ECO:0000256" key="1">
    <source>
        <dbReference type="ARBA" id="ARBA00008520"/>
    </source>
</evidence>
<dbReference type="Pfam" id="PF01547">
    <property type="entry name" value="SBP_bac_1"/>
    <property type="match status" value="1"/>
</dbReference>
<dbReference type="STRING" id="1341695.BBOMB_1374"/>
<dbReference type="GO" id="GO:0015768">
    <property type="term" value="P:maltose transport"/>
    <property type="evidence" value="ECO:0007669"/>
    <property type="project" value="TreeGrafter"/>
</dbReference>
<accession>A0A086BNK6</accession>
<dbReference type="PANTHER" id="PTHR30061">
    <property type="entry name" value="MALTOSE-BINDING PERIPLASMIC PROTEIN"/>
    <property type="match status" value="1"/>
</dbReference>
<keyword evidence="3 4" id="KW-0732">Signal</keyword>
<protein>
    <submittedName>
        <fullName evidence="5">ABC transporter, solute-binding protein</fullName>
    </submittedName>
</protein>
<sequence>MKQHWNRIVAMGLSVAAVASLGACGRNNSTGSDNADAVSTIDDKPAKGDLNIWAIGNEGELLPKFVKEFNKENPDARVTVTSIPWSSAHDKFQTAIAAGKEPDMAQMANTWMADFSNAFAENPKNLSEKGFSPDAMKEVKLGGKTIGLPWYADTRVLYYRKDLLKQAGWDQPPKTWDELKQASKDLKEKAGVENPLRQLPKGTDAFMGACPFYFSAGADYTKDGKWTLDTPEFKKGMEFSASFFKEGLSDVNVDANPGADTKEFVAGKTAMLFGGPTSVGQINEAGGTGMNEKFGTALIPKESASSKPSVSYLGGCDWVVFKDSKKQAIAWKFIRWASKPANQVLWYKISTDLPTQQDAWNDPQLKGDDKLVAFGEQLKNAKAAPTISTWQQVSSVADSEVEKIYRNAESVDAGLKNMQSQADGIGLGK</sequence>
<gene>
    <name evidence="5" type="ORF">BBOMB_1374</name>
</gene>
<feature type="signal peptide" evidence="4">
    <location>
        <begin position="1"/>
        <end position="19"/>
    </location>
</feature>
<dbReference type="PANTHER" id="PTHR30061:SF50">
    <property type="entry name" value="MALTOSE_MALTODEXTRIN-BINDING PERIPLASMIC PROTEIN"/>
    <property type="match status" value="1"/>
</dbReference>
<proteinExistence type="inferred from homology"/>